<proteinExistence type="predicted"/>
<keyword evidence="2" id="KW-1185">Reference proteome</keyword>
<dbReference type="AlphaFoldDB" id="N1QK59"/>
<accession>N1QK59</accession>
<organism evidence="1 2">
    <name type="scientific">Sphaerulina musiva (strain SO2202)</name>
    <name type="common">Poplar stem canker fungus</name>
    <name type="synonym">Septoria musiva</name>
    <dbReference type="NCBI Taxonomy" id="692275"/>
    <lineage>
        <taxon>Eukaryota</taxon>
        <taxon>Fungi</taxon>
        <taxon>Dikarya</taxon>
        <taxon>Ascomycota</taxon>
        <taxon>Pezizomycotina</taxon>
        <taxon>Dothideomycetes</taxon>
        <taxon>Dothideomycetidae</taxon>
        <taxon>Mycosphaerellales</taxon>
        <taxon>Mycosphaerellaceae</taxon>
        <taxon>Sphaerulina</taxon>
    </lineage>
</organism>
<evidence type="ECO:0000313" key="1">
    <source>
        <dbReference type="EMBL" id="EMF12200.1"/>
    </source>
</evidence>
<reference evidence="1 2" key="1">
    <citation type="journal article" date="2012" name="PLoS Pathog.">
        <title>Diverse lifestyles and strategies of plant pathogenesis encoded in the genomes of eighteen Dothideomycetes fungi.</title>
        <authorList>
            <person name="Ohm R.A."/>
            <person name="Feau N."/>
            <person name="Henrissat B."/>
            <person name="Schoch C.L."/>
            <person name="Horwitz B.A."/>
            <person name="Barry K.W."/>
            <person name="Condon B.J."/>
            <person name="Copeland A.C."/>
            <person name="Dhillon B."/>
            <person name="Glaser F."/>
            <person name="Hesse C.N."/>
            <person name="Kosti I."/>
            <person name="LaButti K."/>
            <person name="Lindquist E.A."/>
            <person name="Lucas S."/>
            <person name="Salamov A.A."/>
            <person name="Bradshaw R.E."/>
            <person name="Ciuffetti L."/>
            <person name="Hamelin R.C."/>
            <person name="Kema G.H.J."/>
            <person name="Lawrence C."/>
            <person name="Scott J.A."/>
            <person name="Spatafora J.W."/>
            <person name="Turgeon B.G."/>
            <person name="de Wit P.J.G.M."/>
            <person name="Zhong S."/>
            <person name="Goodwin S.B."/>
            <person name="Grigoriev I.V."/>
        </authorList>
    </citation>
    <scope>NUCLEOTIDE SEQUENCE [LARGE SCALE GENOMIC DNA]</scope>
    <source>
        <strain evidence="1 2">SO2202</strain>
    </source>
</reference>
<dbReference type="GeneID" id="27903000"/>
<name>N1QK59_SPHMS</name>
<evidence type="ECO:0000313" key="2">
    <source>
        <dbReference type="Proteomes" id="UP000016931"/>
    </source>
</evidence>
<dbReference type="RefSeq" id="XP_016760321.1">
    <property type="nucleotide sequence ID" value="XM_016905863.1"/>
</dbReference>
<gene>
    <name evidence="1" type="ORF">SEPMUDRAFT_149937</name>
</gene>
<sequence>MSSSTCSLSINQSIHPSIHPFHQDLIWFIRRIHPRGLPKMPLHYDGGETCLQMGTRLKKRKIRKKKGLMKEEEDTLVTGRSDVNVPKRVKPVPFFCLSVCVTCCTWLQWWQWVGPTCDRLTDQSFRARGVFD</sequence>
<dbReference type="HOGENOM" id="CLU_1918405_0_0_1"/>
<protein>
    <submittedName>
        <fullName evidence="1">Uncharacterized protein</fullName>
    </submittedName>
</protein>
<dbReference type="Proteomes" id="UP000016931">
    <property type="component" value="Unassembled WGS sequence"/>
</dbReference>
<dbReference type="EMBL" id="KB456265">
    <property type="protein sequence ID" value="EMF12200.1"/>
    <property type="molecule type" value="Genomic_DNA"/>
</dbReference>